<feature type="non-terminal residue" evidence="1">
    <location>
        <position position="1"/>
    </location>
</feature>
<sequence length="87" mass="9518">AAVVTSEIACCAQTVLNVMSLVVNGNFNQFPTFSSNIPNGNKSLKPSLVERNGRSIGVCIKRTNSPSMYRSSFSHVAYEYEDIQSIK</sequence>
<name>A0AAV4XMG3_CAEEX</name>
<reference evidence="1 2" key="1">
    <citation type="submission" date="2021-06" db="EMBL/GenBank/DDBJ databases">
        <title>Caerostris extrusa draft genome.</title>
        <authorList>
            <person name="Kono N."/>
            <person name="Arakawa K."/>
        </authorList>
    </citation>
    <scope>NUCLEOTIDE SEQUENCE [LARGE SCALE GENOMIC DNA]</scope>
</reference>
<organism evidence="1 2">
    <name type="scientific">Caerostris extrusa</name>
    <name type="common">Bark spider</name>
    <name type="synonym">Caerostris bankana</name>
    <dbReference type="NCBI Taxonomy" id="172846"/>
    <lineage>
        <taxon>Eukaryota</taxon>
        <taxon>Metazoa</taxon>
        <taxon>Ecdysozoa</taxon>
        <taxon>Arthropoda</taxon>
        <taxon>Chelicerata</taxon>
        <taxon>Arachnida</taxon>
        <taxon>Araneae</taxon>
        <taxon>Araneomorphae</taxon>
        <taxon>Entelegynae</taxon>
        <taxon>Araneoidea</taxon>
        <taxon>Araneidae</taxon>
        <taxon>Caerostris</taxon>
    </lineage>
</organism>
<accession>A0AAV4XMG3</accession>
<proteinExistence type="predicted"/>
<gene>
    <name evidence="1" type="ORF">CEXT_169021</name>
</gene>
<dbReference type="Proteomes" id="UP001054945">
    <property type="component" value="Unassembled WGS sequence"/>
</dbReference>
<evidence type="ECO:0000313" key="1">
    <source>
        <dbReference type="EMBL" id="GIY96280.1"/>
    </source>
</evidence>
<protein>
    <submittedName>
        <fullName evidence="1">Uncharacterized protein</fullName>
    </submittedName>
</protein>
<dbReference type="AlphaFoldDB" id="A0AAV4XMG3"/>
<evidence type="ECO:0000313" key="2">
    <source>
        <dbReference type="Proteomes" id="UP001054945"/>
    </source>
</evidence>
<dbReference type="EMBL" id="BPLR01018027">
    <property type="protein sequence ID" value="GIY96280.1"/>
    <property type="molecule type" value="Genomic_DNA"/>
</dbReference>
<comment type="caution">
    <text evidence="1">The sequence shown here is derived from an EMBL/GenBank/DDBJ whole genome shotgun (WGS) entry which is preliminary data.</text>
</comment>
<keyword evidence="2" id="KW-1185">Reference proteome</keyword>